<dbReference type="CTD" id="8579458"/>
<dbReference type="GeneID" id="8579458"/>
<accession>A8XV04</accession>
<dbReference type="InParanoid" id="A8XV04"/>
<dbReference type="WormBase" id="CBG19176">
    <property type="protein sequence ID" value="CBP49004"/>
    <property type="gene ID" value="WBGene00038442"/>
</dbReference>
<sequence length="172" mass="19257">MCQDVCEDVSCYGDAFCHQGEVTQIDGTKKTVPKCVNSDACEDVTCFGDARCKVVNVVCYTNGNRCDLPRCGDKDTKDYEADVKSAIDVEEDRPRLARENRPYVILSTADNLKDYDRLCQNGPSVDCFGESICKIAKIRCLPNTTCDPLMPICVDKQIEDYQPRTYNVTSNH</sequence>
<dbReference type="OMA" id="DYMNSND"/>
<evidence type="ECO:0000313" key="3">
    <source>
        <dbReference type="WormBase" id="CBG19176"/>
    </source>
</evidence>
<organism evidence="1 2">
    <name type="scientific">Caenorhabditis briggsae</name>
    <dbReference type="NCBI Taxonomy" id="6238"/>
    <lineage>
        <taxon>Eukaryota</taxon>
        <taxon>Metazoa</taxon>
        <taxon>Ecdysozoa</taxon>
        <taxon>Nematoda</taxon>
        <taxon>Chromadorea</taxon>
        <taxon>Rhabditida</taxon>
        <taxon>Rhabditina</taxon>
        <taxon>Rhabditomorpha</taxon>
        <taxon>Rhabditoidea</taxon>
        <taxon>Rhabditidae</taxon>
        <taxon>Peloderinae</taxon>
        <taxon>Caenorhabditis</taxon>
    </lineage>
</organism>
<evidence type="ECO:0000313" key="1">
    <source>
        <dbReference type="EMBL" id="CAP36471.1"/>
    </source>
</evidence>
<dbReference type="KEGG" id="cbr:CBG_19176"/>
<name>A8XV04_CAEBR</name>
<dbReference type="EMBL" id="HE601047">
    <property type="protein sequence ID" value="CAP36471.1"/>
    <property type="molecule type" value="Genomic_DNA"/>
</dbReference>
<protein>
    <submittedName>
        <fullName evidence="1">Protein CBG19176</fullName>
    </submittedName>
</protein>
<proteinExistence type="predicted"/>
<keyword evidence="2" id="KW-1185">Reference proteome</keyword>
<dbReference type="AlphaFoldDB" id="A8XV04"/>
<dbReference type="FunCoup" id="A8XV04">
    <property type="interactions" value="775"/>
</dbReference>
<dbReference type="RefSeq" id="XP_002637463.1">
    <property type="nucleotide sequence ID" value="XM_002637417.1"/>
</dbReference>
<reference evidence="1 2" key="2">
    <citation type="journal article" date="2011" name="PLoS Genet.">
        <title>Caenorhabditis briggsae recombinant inbred line genotypes reveal inter-strain incompatibility and the evolution of recombination.</title>
        <authorList>
            <person name="Ross J.A."/>
            <person name="Koboldt D.C."/>
            <person name="Staisch J.E."/>
            <person name="Chamberlin H.M."/>
            <person name="Gupta B.P."/>
            <person name="Miller R.D."/>
            <person name="Baird S.E."/>
            <person name="Haag E.S."/>
        </authorList>
    </citation>
    <scope>NUCLEOTIDE SEQUENCE [LARGE SCALE GENOMIC DNA]</scope>
    <source>
        <strain evidence="1 2">AF16</strain>
    </source>
</reference>
<dbReference type="Proteomes" id="UP000008549">
    <property type="component" value="Unassembled WGS sequence"/>
</dbReference>
<reference evidence="1 2" key="1">
    <citation type="journal article" date="2003" name="PLoS Biol.">
        <title>The genome sequence of Caenorhabditis briggsae: a platform for comparative genomics.</title>
        <authorList>
            <person name="Stein L.D."/>
            <person name="Bao Z."/>
            <person name="Blasiar D."/>
            <person name="Blumenthal T."/>
            <person name="Brent M.R."/>
            <person name="Chen N."/>
            <person name="Chinwalla A."/>
            <person name="Clarke L."/>
            <person name="Clee C."/>
            <person name="Coghlan A."/>
            <person name="Coulson A."/>
            <person name="D'Eustachio P."/>
            <person name="Fitch D.H."/>
            <person name="Fulton L.A."/>
            <person name="Fulton R.E."/>
            <person name="Griffiths-Jones S."/>
            <person name="Harris T.W."/>
            <person name="Hillier L.W."/>
            <person name="Kamath R."/>
            <person name="Kuwabara P.E."/>
            <person name="Mardis E.R."/>
            <person name="Marra M.A."/>
            <person name="Miner T.L."/>
            <person name="Minx P."/>
            <person name="Mullikin J.C."/>
            <person name="Plumb R.W."/>
            <person name="Rogers J."/>
            <person name="Schein J.E."/>
            <person name="Sohrmann M."/>
            <person name="Spieth J."/>
            <person name="Stajich J.E."/>
            <person name="Wei C."/>
            <person name="Willey D."/>
            <person name="Wilson R.K."/>
            <person name="Durbin R."/>
            <person name="Waterston R.H."/>
        </authorList>
    </citation>
    <scope>NUCLEOTIDE SEQUENCE [LARGE SCALE GENOMIC DNA]</scope>
    <source>
        <strain evidence="1 2">AF16</strain>
    </source>
</reference>
<gene>
    <name evidence="1 3" type="ORF">CBG19176</name>
    <name evidence="1" type="ORF">CBG_19176</name>
</gene>
<dbReference type="HOGENOM" id="CLU_1556648_0_0_1"/>
<evidence type="ECO:0000313" key="2">
    <source>
        <dbReference type="Proteomes" id="UP000008549"/>
    </source>
</evidence>
<dbReference type="eggNOG" id="ENOG502TIDR">
    <property type="taxonomic scope" value="Eukaryota"/>
</dbReference>